<dbReference type="Proteomes" id="UP000184442">
    <property type="component" value="Unassembled WGS sequence"/>
</dbReference>
<gene>
    <name evidence="2" type="ORF">SAMN02745176_01325</name>
</gene>
<keyword evidence="3" id="KW-1185">Reference proteome</keyword>
<evidence type="ECO:0000313" key="3">
    <source>
        <dbReference type="Proteomes" id="UP000184442"/>
    </source>
</evidence>
<organism evidence="2 3">
    <name type="scientific">Lutispora thermophila DSM 19022</name>
    <dbReference type="NCBI Taxonomy" id="1122184"/>
    <lineage>
        <taxon>Bacteria</taxon>
        <taxon>Bacillati</taxon>
        <taxon>Bacillota</taxon>
        <taxon>Clostridia</taxon>
        <taxon>Lutisporales</taxon>
        <taxon>Lutisporaceae</taxon>
        <taxon>Lutispora</taxon>
    </lineage>
</organism>
<sequence>MLIKPSIKYPITATAPHTRAYGNCVLTWSIWSAADPVEASIVVSDNGEQWSPNTPPPATAAKQADTNNVASPPVKVNAKGNAIGIQIAKVPQDDPVAKDIIAAITKIIAGNNCGLSIPLLI</sequence>
<evidence type="ECO:0000313" key="2">
    <source>
        <dbReference type="EMBL" id="SHI77406.1"/>
    </source>
</evidence>
<protein>
    <submittedName>
        <fullName evidence="2">Uncharacterized protein</fullName>
    </submittedName>
</protein>
<accession>A0A1M6DVY9</accession>
<proteinExistence type="predicted"/>
<reference evidence="2 3" key="1">
    <citation type="submission" date="2016-11" db="EMBL/GenBank/DDBJ databases">
        <authorList>
            <person name="Jaros S."/>
            <person name="Januszkiewicz K."/>
            <person name="Wedrychowicz H."/>
        </authorList>
    </citation>
    <scope>NUCLEOTIDE SEQUENCE [LARGE SCALE GENOMIC DNA]</scope>
    <source>
        <strain evidence="2 3">DSM 19022</strain>
    </source>
</reference>
<dbReference type="AlphaFoldDB" id="A0A1M6DVY9"/>
<dbReference type="EMBL" id="FQZS01000007">
    <property type="protein sequence ID" value="SHI77406.1"/>
    <property type="molecule type" value="Genomic_DNA"/>
</dbReference>
<name>A0A1M6DVY9_9FIRM</name>
<evidence type="ECO:0000256" key="1">
    <source>
        <dbReference type="SAM" id="MobiDB-lite"/>
    </source>
</evidence>
<feature type="region of interest" description="Disordered" evidence="1">
    <location>
        <begin position="45"/>
        <end position="71"/>
    </location>
</feature>